<dbReference type="AlphaFoldDB" id="A0A8S1KGZ9"/>
<accession>A0A8S1KGZ9</accession>
<organism evidence="1 2">
    <name type="scientific">Paramecium sonneborni</name>
    <dbReference type="NCBI Taxonomy" id="65129"/>
    <lineage>
        <taxon>Eukaryota</taxon>
        <taxon>Sar</taxon>
        <taxon>Alveolata</taxon>
        <taxon>Ciliophora</taxon>
        <taxon>Intramacronucleata</taxon>
        <taxon>Oligohymenophorea</taxon>
        <taxon>Peniculida</taxon>
        <taxon>Parameciidae</taxon>
        <taxon>Paramecium</taxon>
    </lineage>
</organism>
<proteinExistence type="predicted"/>
<evidence type="ECO:0000313" key="2">
    <source>
        <dbReference type="Proteomes" id="UP000692954"/>
    </source>
</evidence>
<name>A0A8S1KGZ9_9CILI</name>
<dbReference type="OrthoDB" id="285925at2759"/>
<dbReference type="EMBL" id="CAJJDN010000008">
    <property type="protein sequence ID" value="CAD8054810.1"/>
    <property type="molecule type" value="Genomic_DNA"/>
</dbReference>
<gene>
    <name evidence="1" type="ORF">PSON_ATCC_30995.1.T0080483</name>
</gene>
<sequence>MSKITKEEAYKLKKLFFKSQNILDNYQPKKYTNITSRLPSLPTYQSPKLIQPMKKCVTQSIKELLNANVYQYVEGILYTEDFVNPLKKQASKVKKIVRFDN</sequence>
<comment type="caution">
    <text evidence="1">The sequence shown here is derived from an EMBL/GenBank/DDBJ whole genome shotgun (WGS) entry which is preliminary data.</text>
</comment>
<keyword evidence="2" id="KW-1185">Reference proteome</keyword>
<dbReference type="Proteomes" id="UP000692954">
    <property type="component" value="Unassembled WGS sequence"/>
</dbReference>
<reference evidence="1" key="1">
    <citation type="submission" date="2021-01" db="EMBL/GenBank/DDBJ databases">
        <authorList>
            <consortium name="Genoscope - CEA"/>
            <person name="William W."/>
        </authorList>
    </citation>
    <scope>NUCLEOTIDE SEQUENCE</scope>
</reference>
<evidence type="ECO:0000313" key="1">
    <source>
        <dbReference type="EMBL" id="CAD8054810.1"/>
    </source>
</evidence>
<protein>
    <submittedName>
        <fullName evidence="1">Uncharacterized protein</fullName>
    </submittedName>
</protein>